<evidence type="ECO:0000313" key="7">
    <source>
        <dbReference type="EMBL" id="VAW37984.1"/>
    </source>
</evidence>
<feature type="transmembrane region" description="Helical" evidence="6">
    <location>
        <begin position="99"/>
        <end position="115"/>
    </location>
</feature>
<dbReference type="AlphaFoldDB" id="A0A3B0W315"/>
<evidence type="ECO:0000256" key="3">
    <source>
        <dbReference type="ARBA" id="ARBA00022692"/>
    </source>
</evidence>
<evidence type="ECO:0008006" key="8">
    <source>
        <dbReference type="Google" id="ProtNLM"/>
    </source>
</evidence>
<comment type="subcellular location">
    <subcellularLocation>
        <location evidence="1">Cell membrane</location>
        <topology evidence="1">Multi-pass membrane protein</topology>
    </subcellularLocation>
</comment>
<evidence type="ECO:0000256" key="4">
    <source>
        <dbReference type="ARBA" id="ARBA00022989"/>
    </source>
</evidence>
<feature type="transmembrane region" description="Helical" evidence="6">
    <location>
        <begin position="21"/>
        <end position="41"/>
    </location>
</feature>
<reference evidence="7" key="1">
    <citation type="submission" date="2018-06" db="EMBL/GenBank/DDBJ databases">
        <authorList>
            <person name="Zhirakovskaya E."/>
        </authorList>
    </citation>
    <scope>NUCLEOTIDE SEQUENCE</scope>
</reference>
<dbReference type="Pfam" id="PF03899">
    <property type="entry name" value="ATP-synt_I"/>
    <property type="match status" value="1"/>
</dbReference>
<sequence length="155" mass="17051">MNKHVDLSNTGAEQEAAGVMLLRYVQHFNWLLLAVLIAGSWSVSSWLVAQSVLIGGLLANVSFFLLRRDIQHLITNVSEQGQAGNPVTRQEKIKFFLKFYGRLIALVAVLFLLFTCFTINTVGLLIGLSTVMLSVIIVVLSKGRMIYSVQGLKGA</sequence>
<evidence type="ECO:0000256" key="1">
    <source>
        <dbReference type="ARBA" id="ARBA00004651"/>
    </source>
</evidence>
<dbReference type="EMBL" id="UOEY01000054">
    <property type="protein sequence ID" value="VAW37984.1"/>
    <property type="molecule type" value="Genomic_DNA"/>
</dbReference>
<evidence type="ECO:0000256" key="6">
    <source>
        <dbReference type="SAM" id="Phobius"/>
    </source>
</evidence>
<evidence type="ECO:0000256" key="2">
    <source>
        <dbReference type="ARBA" id="ARBA00022475"/>
    </source>
</evidence>
<keyword evidence="2" id="KW-1003">Cell membrane</keyword>
<keyword evidence="4 6" id="KW-1133">Transmembrane helix</keyword>
<dbReference type="GO" id="GO:0005886">
    <property type="term" value="C:plasma membrane"/>
    <property type="evidence" value="ECO:0007669"/>
    <property type="project" value="UniProtKB-SubCell"/>
</dbReference>
<gene>
    <name evidence="7" type="ORF">MNBD_DELTA04-158</name>
</gene>
<evidence type="ECO:0000256" key="5">
    <source>
        <dbReference type="ARBA" id="ARBA00023136"/>
    </source>
</evidence>
<proteinExistence type="predicted"/>
<accession>A0A3B0W315</accession>
<organism evidence="7">
    <name type="scientific">hydrothermal vent metagenome</name>
    <dbReference type="NCBI Taxonomy" id="652676"/>
    <lineage>
        <taxon>unclassified sequences</taxon>
        <taxon>metagenomes</taxon>
        <taxon>ecological metagenomes</taxon>
    </lineage>
</organism>
<protein>
    <recommendedName>
        <fullName evidence="8">ATP synthase protein I</fullName>
    </recommendedName>
</protein>
<keyword evidence="3 6" id="KW-0812">Transmembrane</keyword>
<dbReference type="InterPro" id="IPR005598">
    <property type="entry name" value="ATP_synth_I"/>
</dbReference>
<feature type="transmembrane region" description="Helical" evidence="6">
    <location>
        <begin position="47"/>
        <end position="66"/>
    </location>
</feature>
<name>A0A3B0W315_9ZZZZ</name>
<feature type="transmembrane region" description="Helical" evidence="6">
    <location>
        <begin position="121"/>
        <end position="140"/>
    </location>
</feature>
<keyword evidence="5 6" id="KW-0472">Membrane</keyword>